<dbReference type="EMBL" id="JANVFO010000060">
    <property type="protein sequence ID" value="KAJ3720776.1"/>
    <property type="molecule type" value="Genomic_DNA"/>
</dbReference>
<feature type="domain" description="HD" evidence="2">
    <location>
        <begin position="4"/>
        <end position="63"/>
    </location>
</feature>
<gene>
    <name evidence="3" type="ORF">DFJ43DRAFT_711577</name>
</gene>
<organism evidence="3 4">
    <name type="scientific">Lentinula guzmanii</name>
    <dbReference type="NCBI Taxonomy" id="2804957"/>
    <lineage>
        <taxon>Eukaryota</taxon>
        <taxon>Fungi</taxon>
        <taxon>Dikarya</taxon>
        <taxon>Basidiomycota</taxon>
        <taxon>Agaricomycotina</taxon>
        <taxon>Agaricomycetes</taxon>
        <taxon>Agaricomycetidae</taxon>
        <taxon>Agaricales</taxon>
        <taxon>Marasmiineae</taxon>
        <taxon>Omphalotaceae</taxon>
        <taxon>Lentinula</taxon>
    </lineage>
</organism>
<proteinExistence type="predicted"/>
<evidence type="ECO:0000313" key="3">
    <source>
        <dbReference type="EMBL" id="KAJ3720776.1"/>
    </source>
</evidence>
<evidence type="ECO:0000313" key="4">
    <source>
        <dbReference type="Proteomes" id="UP001176059"/>
    </source>
</evidence>
<keyword evidence="4" id="KW-1185">Reference proteome</keyword>
<feature type="compositionally biased region" description="Basic residues" evidence="1">
    <location>
        <begin position="20"/>
        <end position="31"/>
    </location>
</feature>
<dbReference type="AlphaFoldDB" id="A0AA38J5N1"/>
<dbReference type="SUPFAM" id="SSF109604">
    <property type="entry name" value="HD-domain/PDEase-like"/>
    <property type="match status" value="1"/>
</dbReference>
<name>A0AA38J5N1_9AGAR</name>
<dbReference type="InterPro" id="IPR006674">
    <property type="entry name" value="HD_domain"/>
</dbReference>
<protein>
    <recommendedName>
        <fullName evidence="2">HD domain-containing protein</fullName>
    </recommendedName>
</protein>
<dbReference type="Proteomes" id="UP001176059">
    <property type="component" value="Unassembled WGS sequence"/>
</dbReference>
<accession>A0AA38J5N1</accession>
<dbReference type="Gene3D" id="1.10.3210.10">
    <property type="entry name" value="Hypothetical protein af1432"/>
    <property type="match status" value="1"/>
</dbReference>
<comment type="caution">
    <text evidence="3">The sequence shown here is derived from an EMBL/GenBank/DDBJ whole genome shotgun (WGS) entry which is preliminary data.</text>
</comment>
<dbReference type="Pfam" id="PF13023">
    <property type="entry name" value="HD_3"/>
    <property type="match status" value="1"/>
</dbReference>
<feature type="region of interest" description="Disordered" evidence="1">
    <location>
        <begin position="1"/>
        <end position="34"/>
    </location>
</feature>
<evidence type="ECO:0000259" key="2">
    <source>
        <dbReference type="Pfam" id="PF13023"/>
    </source>
</evidence>
<reference evidence="3" key="1">
    <citation type="submission" date="2022-08" db="EMBL/GenBank/DDBJ databases">
        <authorList>
            <consortium name="DOE Joint Genome Institute"/>
            <person name="Min B."/>
            <person name="Sierra-Patev S."/>
            <person name="Naranjo-Ortiz M."/>
            <person name="Looney B."/>
            <person name="Konkel Z."/>
            <person name="Slot J.C."/>
            <person name="Sakamoto Y."/>
            <person name="Steenwyk J.L."/>
            <person name="Rokas A."/>
            <person name="Carro J."/>
            <person name="Camarero S."/>
            <person name="Ferreira P."/>
            <person name="Molpeceres G."/>
            <person name="Ruiz-duenas F.J."/>
            <person name="Serrano A."/>
            <person name="Henrissat B."/>
            <person name="Drula E."/>
            <person name="Hughes K.W."/>
            <person name="Mata J.L."/>
            <person name="Ishikawa N.K."/>
            <person name="Vargas-Isla R."/>
            <person name="Ushijima S."/>
            <person name="Smith C.A."/>
            <person name="Ahrendt S."/>
            <person name="Andreopoulos W."/>
            <person name="He G."/>
            <person name="LaButti K."/>
            <person name="Lipzen A."/>
            <person name="Ng V."/>
            <person name="Riley R."/>
            <person name="Sandor L."/>
            <person name="Barry K."/>
            <person name="Martinez A.T."/>
            <person name="Xiao Y."/>
            <person name="Gibbons J.G."/>
            <person name="Terashima K."/>
            <person name="Hibbett D.S."/>
            <person name="Grigoriev I.V."/>
        </authorList>
    </citation>
    <scope>NUCLEOTIDE SEQUENCE</scope>
    <source>
        <strain evidence="3">ET3784</strain>
    </source>
</reference>
<evidence type="ECO:0000256" key="1">
    <source>
        <dbReference type="SAM" id="MobiDB-lite"/>
    </source>
</evidence>
<sequence>MLISVVHDLAEAQATESPRKKNRDRNRKPYTHLHNSSAAQQIEALWKEYEDRETPEARYVKGASGISCISAPF</sequence>
<reference evidence="3" key="2">
    <citation type="journal article" date="2023" name="Proc. Natl. Acad. Sci. U.S.A.">
        <title>A global phylogenomic analysis of the shiitake genus Lentinula.</title>
        <authorList>
            <person name="Sierra-Patev S."/>
            <person name="Min B."/>
            <person name="Naranjo-Ortiz M."/>
            <person name="Looney B."/>
            <person name="Konkel Z."/>
            <person name="Slot J.C."/>
            <person name="Sakamoto Y."/>
            <person name="Steenwyk J.L."/>
            <person name="Rokas A."/>
            <person name="Carro J."/>
            <person name="Camarero S."/>
            <person name="Ferreira P."/>
            <person name="Molpeceres G."/>
            <person name="Ruiz-Duenas F.J."/>
            <person name="Serrano A."/>
            <person name="Henrissat B."/>
            <person name="Drula E."/>
            <person name="Hughes K.W."/>
            <person name="Mata J.L."/>
            <person name="Ishikawa N.K."/>
            <person name="Vargas-Isla R."/>
            <person name="Ushijima S."/>
            <person name="Smith C.A."/>
            <person name="Donoghue J."/>
            <person name="Ahrendt S."/>
            <person name="Andreopoulos W."/>
            <person name="He G."/>
            <person name="LaButti K."/>
            <person name="Lipzen A."/>
            <person name="Ng V."/>
            <person name="Riley R."/>
            <person name="Sandor L."/>
            <person name="Barry K."/>
            <person name="Martinez A.T."/>
            <person name="Xiao Y."/>
            <person name="Gibbons J.G."/>
            <person name="Terashima K."/>
            <person name="Grigoriev I.V."/>
            <person name="Hibbett D."/>
        </authorList>
    </citation>
    <scope>NUCLEOTIDE SEQUENCE</scope>
    <source>
        <strain evidence="3">ET3784</strain>
    </source>
</reference>